<sequence length="418" mass="45424">MSDIEVISEVVVIGAGIIGLSTALQLHLKGHKVTLVDGDKPMQGCSAGNAGFLSQANIFPPATSDIILKLPKLLFSKEGPLLIAPGYLPKMIPWTIKAAATLNKQRFQDIVNAFSSLITRSQSSLHSLASQAGAQDYLSTEGGLVCFLTRESLEAKKKNIPQWQAQGIDVEVFNRSQTRELEPGITENIVGSLFFKNSGRCNNPQGLGLRYFAWLTQQGVTFVEEKVLDVNQTDNGGWRITTTNSSLNASKVIFCAGFYSASLLKKFGYKALVASERGYHLMLANAGISLTRPVVFGEPYFAATPMEHGLRLAGTAEFCQPNRTPSMSRAFMLRDLAKRYLPALRAEHAEPWMGIRPTMPDGLPAIGAVKDQPGLYYAYGHGHNGLMTSAITAECITALVDNKTPPVDITPFALERFA</sequence>
<evidence type="ECO:0000313" key="3">
    <source>
        <dbReference type="EMBL" id="KOC90288.1"/>
    </source>
</evidence>
<dbReference type="EMBL" id="JRXF01000003">
    <property type="protein sequence ID" value="KOC94750.1"/>
    <property type="molecule type" value="Genomic_DNA"/>
</dbReference>
<dbReference type="AlphaFoldDB" id="A0A0L7T4K5"/>
<organism evidence="3 6">
    <name type="scientific">Winslowiella iniecta</name>
    <dbReference type="NCBI Taxonomy" id="1560201"/>
    <lineage>
        <taxon>Bacteria</taxon>
        <taxon>Pseudomonadati</taxon>
        <taxon>Pseudomonadota</taxon>
        <taxon>Gammaproteobacteria</taxon>
        <taxon>Enterobacterales</taxon>
        <taxon>Erwiniaceae</taxon>
        <taxon>Winslowiella</taxon>
    </lineage>
</organism>
<dbReference type="PANTHER" id="PTHR13847">
    <property type="entry name" value="SARCOSINE DEHYDROGENASE-RELATED"/>
    <property type="match status" value="1"/>
</dbReference>
<dbReference type="OrthoDB" id="9805337at2"/>
<keyword evidence="6" id="KW-1185">Reference proteome</keyword>
<dbReference type="GO" id="GO:0005737">
    <property type="term" value="C:cytoplasm"/>
    <property type="evidence" value="ECO:0007669"/>
    <property type="project" value="TreeGrafter"/>
</dbReference>
<evidence type="ECO:0000313" key="4">
    <source>
        <dbReference type="EMBL" id="KOC94750.1"/>
    </source>
</evidence>
<dbReference type="STRING" id="1560201.NG42_09465"/>
<dbReference type="Proteomes" id="UP000036851">
    <property type="component" value="Unassembled WGS sequence"/>
</dbReference>
<dbReference type="Proteomes" id="UP000037088">
    <property type="component" value="Unassembled WGS sequence"/>
</dbReference>
<gene>
    <name evidence="3" type="ORF">NG42_09465</name>
    <name evidence="4" type="ORF">NG43_02875</name>
</gene>
<dbReference type="RefSeq" id="WP_052899057.1">
    <property type="nucleotide sequence ID" value="NZ_JRXE01000011.1"/>
</dbReference>
<dbReference type="EMBL" id="JRXE01000011">
    <property type="protein sequence ID" value="KOC90288.1"/>
    <property type="molecule type" value="Genomic_DNA"/>
</dbReference>
<evidence type="ECO:0000259" key="2">
    <source>
        <dbReference type="Pfam" id="PF01266"/>
    </source>
</evidence>
<evidence type="ECO:0000313" key="6">
    <source>
        <dbReference type="Proteomes" id="UP000037088"/>
    </source>
</evidence>
<dbReference type="InterPro" id="IPR006076">
    <property type="entry name" value="FAD-dep_OxRdtase"/>
</dbReference>
<evidence type="ECO:0000313" key="5">
    <source>
        <dbReference type="Proteomes" id="UP000036851"/>
    </source>
</evidence>
<dbReference type="GO" id="GO:0016491">
    <property type="term" value="F:oxidoreductase activity"/>
    <property type="evidence" value="ECO:0007669"/>
    <property type="project" value="UniProtKB-KW"/>
</dbReference>
<name>A0A0L7T4K5_9GAMM</name>
<dbReference type="Gene3D" id="3.30.9.10">
    <property type="entry name" value="D-Amino Acid Oxidase, subunit A, domain 2"/>
    <property type="match status" value="1"/>
</dbReference>
<reference evidence="5 6" key="1">
    <citation type="journal article" date="2015" name="Int. J. Syst. Evol. Microbiol.">
        <title>Erwinia iniecta sp. nov., isolated from Russian wheat aphids (Diuraphis noxia).</title>
        <authorList>
            <person name="Campillo T."/>
            <person name="Luna E."/>
            <person name="Portier P."/>
            <person name="Fischer-Le Saux M."/>
            <person name="Lapitan N."/>
            <person name="Tisserat N.A."/>
            <person name="Leach J.E."/>
        </authorList>
    </citation>
    <scope>NUCLEOTIDE SEQUENCE [LARGE SCALE GENOMIC DNA]</scope>
    <source>
        <strain evidence="3 6">B120</strain>
        <strain evidence="4 5">B149</strain>
    </source>
</reference>
<protein>
    <recommendedName>
        <fullName evidence="2">FAD dependent oxidoreductase domain-containing protein</fullName>
    </recommendedName>
</protein>
<evidence type="ECO:0000256" key="1">
    <source>
        <dbReference type="ARBA" id="ARBA00023002"/>
    </source>
</evidence>
<dbReference type="SUPFAM" id="SSF51905">
    <property type="entry name" value="FAD/NAD(P)-binding domain"/>
    <property type="match status" value="1"/>
</dbReference>
<accession>A0A0L7T4K5</accession>
<feature type="domain" description="FAD dependent oxidoreductase" evidence="2">
    <location>
        <begin position="10"/>
        <end position="399"/>
    </location>
</feature>
<proteinExistence type="predicted"/>
<keyword evidence="1" id="KW-0560">Oxidoreductase</keyword>
<dbReference type="Pfam" id="PF01266">
    <property type="entry name" value="DAO"/>
    <property type="match status" value="1"/>
</dbReference>
<dbReference type="InterPro" id="IPR036188">
    <property type="entry name" value="FAD/NAD-bd_sf"/>
</dbReference>
<comment type="caution">
    <text evidence="3">The sequence shown here is derived from an EMBL/GenBank/DDBJ whole genome shotgun (WGS) entry which is preliminary data.</text>
</comment>
<dbReference type="Gene3D" id="3.50.50.60">
    <property type="entry name" value="FAD/NAD(P)-binding domain"/>
    <property type="match status" value="2"/>
</dbReference>
<dbReference type="SUPFAM" id="SSF54373">
    <property type="entry name" value="FAD-linked reductases, C-terminal domain"/>
    <property type="match status" value="1"/>
</dbReference>
<dbReference type="PATRIC" id="fig|1560201.3.peg.2018"/>
<dbReference type="PANTHER" id="PTHR13847:SF289">
    <property type="entry name" value="GLYCINE OXIDASE"/>
    <property type="match status" value="1"/>
</dbReference>